<dbReference type="Proteomes" id="UP001454036">
    <property type="component" value="Unassembled WGS sequence"/>
</dbReference>
<feature type="region of interest" description="Disordered" evidence="1">
    <location>
        <begin position="93"/>
        <end position="175"/>
    </location>
</feature>
<evidence type="ECO:0000256" key="1">
    <source>
        <dbReference type="SAM" id="MobiDB-lite"/>
    </source>
</evidence>
<keyword evidence="3" id="KW-1185">Reference proteome</keyword>
<comment type="caution">
    <text evidence="2">The sequence shown here is derived from an EMBL/GenBank/DDBJ whole genome shotgun (WGS) entry which is preliminary data.</text>
</comment>
<dbReference type="PANTHER" id="PTHR34660">
    <property type="entry name" value="MYB-LIKE PROTEIN X"/>
    <property type="match status" value="1"/>
</dbReference>
<feature type="region of interest" description="Disordered" evidence="1">
    <location>
        <begin position="257"/>
        <end position="289"/>
    </location>
</feature>
<feature type="region of interest" description="Disordered" evidence="1">
    <location>
        <begin position="332"/>
        <end position="356"/>
    </location>
</feature>
<evidence type="ECO:0000313" key="3">
    <source>
        <dbReference type="Proteomes" id="UP001454036"/>
    </source>
</evidence>
<dbReference type="AlphaFoldDB" id="A0AAV3NLP7"/>
<proteinExistence type="predicted"/>
<organism evidence="2 3">
    <name type="scientific">Lithospermum erythrorhizon</name>
    <name type="common">Purple gromwell</name>
    <name type="synonym">Lithospermum officinale var. erythrorhizon</name>
    <dbReference type="NCBI Taxonomy" id="34254"/>
    <lineage>
        <taxon>Eukaryota</taxon>
        <taxon>Viridiplantae</taxon>
        <taxon>Streptophyta</taxon>
        <taxon>Embryophyta</taxon>
        <taxon>Tracheophyta</taxon>
        <taxon>Spermatophyta</taxon>
        <taxon>Magnoliopsida</taxon>
        <taxon>eudicotyledons</taxon>
        <taxon>Gunneridae</taxon>
        <taxon>Pentapetalae</taxon>
        <taxon>asterids</taxon>
        <taxon>lamiids</taxon>
        <taxon>Boraginales</taxon>
        <taxon>Boraginaceae</taxon>
        <taxon>Boraginoideae</taxon>
        <taxon>Lithospermeae</taxon>
        <taxon>Lithospermum</taxon>
    </lineage>
</organism>
<protein>
    <submittedName>
        <fullName evidence="2">Uncharacterized protein</fullName>
    </submittedName>
</protein>
<evidence type="ECO:0000313" key="2">
    <source>
        <dbReference type="EMBL" id="GAA0140245.1"/>
    </source>
</evidence>
<gene>
    <name evidence="2" type="ORF">LIER_01628</name>
</gene>
<accession>A0AAV3NLP7</accession>
<sequence length="380" mass="42485">MSRCFPYPPPEYSGIEGSNEALIESIKLQRERDLVKAIAKKDRKREKKERRKEKKEKSKTGLLPEKKIHKLNATGLINDSLLKLLQSENEQLERSSLTEERALRASEQKPSTSSDSTSSKRKREASPPAVVKQEGNSIRGSGNVIRIRLSSKRQNALISRQEPCSTTPTPERTLLPPQTQNALISRQEPCSTSGRTHVVPSNKHREGQVDVPSIELGNNNVISVRPPRPEADRVCSATVPELVTSVGNAAAVSQFPENELPLLPPRPDREVASSLGGPKVTTREDDLPVRDPKSLNKKLVKAELRYRDLFLNWVPPPPQTELEPDDQDWLFDKKKNPDNQSEKKLKSSNNVSCGNSSSLWPCAQFIPEADIYALPYTVPF</sequence>
<feature type="compositionally biased region" description="Basic and acidic residues" evidence="1">
    <location>
        <begin position="93"/>
        <end position="107"/>
    </location>
</feature>
<name>A0AAV3NLP7_LITER</name>
<dbReference type="PANTHER" id="PTHR34660:SF7">
    <property type="entry name" value="DNA LIGASE-LIKE PROTEIN"/>
    <property type="match status" value="1"/>
</dbReference>
<feature type="compositionally biased region" description="Basic and acidic residues" evidence="1">
    <location>
        <begin position="332"/>
        <end position="345"/>
    </location>
</feature>
<reference evidence="2 3" key="1">
    <citation type="submission" date="2024-01" db="EMBL/GenBank/DDBJ databases">
        <title>The complete chloroplast genome sequence of Lithospermum erythrorhizon: insights into the phylogenetic relationship among Boraginaceae species and the maternal lineages of purple gromwells.</title>
        <authorList>
            <person name="Okada T."/>
            <person name="Watanabe K."/>
        </authorList>
    </citation>
    <scope>NUCLEOTIDE SEQUENCE [LARGE SCALE GENOMIC DNA]</scope>
</reference>
<feature type="region of interest" description="Disordered" evidence="1">
    <location>
        <begin position="34"/>
        <end position="66"/>
    </location>
</feature>
<feature type="compositionally biased region" description="Polar residues" evidence="1">
    <location>
        <begin position="152"/>
        <end position="165"/>
    </location>
</feature>
<feature type="compositionally biased region" description="Low complexity" evidence="1">
    <location>
        <begin position="166"/>
        <end position="175"/>
    </location>
</feature>
<feature type="compositionally biased region" description="Low complexity" evidence="1">
    <location>
        <begin position="347"/>
        <end position="356"/>
    </location>
</feature>
<dbReference type="EMBL" id="BAABME010000162">
    <property type="protein sequence ID" value="GAA0140245.1"/>
    <property type="molecule type" value="Genomic_DNA"/>
</dbReference>
<feature type="compositionally biased region" description="Basic residues" evidence="1">
    <location>
        <begin position="41"/>
        <end position="54"/>
    </location>
</feature>